<evidence type="ECO:0000313" key="2">
    <source>
        <dbReference type="EMBL" id="MCX7468900.1"/>
    </source>
</evidence>
<proteinExistence type="predicted"/>
<reference evidence="2" key="1">
    <citation type="submission" date="2022-11" db="EMBL/GenBank/DDBJ databases">
        <title>Corynebacterium sp. isolated from Penguins.</title>
        <authorList>
            <person name="Sedlar K."/>
            <person name="Svec P."/>
        </authorList>
    </citation>
    <scope>NUCLEOTIDE SEQUENCE</scope>
    <source>
        <strain evidence="1">P7003</strain>
        <strain evidence="2">P7374</strain>
    </source>
</reference>
<dbReference type="EMBL" id="JAPMKV010000002">
    <property type="protein sequence ID" value="MCX7444261.1"/>
    <property type="molecule type" value="Genomic_DNA"/>
</dbReference>
<dbReference type="Proteomes" id="UP001081709">
    <property type="component" value="Unassembled WGS sequence"/>
</dbReference>
<dbReference type="InterPro" id="IPR036038">
    <property type="entry name" value="Aminotransferase-like"/>
</dbReference>
<dbReference type="InterPro" id="IPR001544">
    <property type="entry name" value="Aminotrans_IV"/>
</dbReference>
<accession>A0A9Q4CBE4</accession>
<evidence type="ECO:0000313" key="1">
    <source>
        <dbReference type="EMBL" id="MCX7444261.1"/>
    </source>
</evidence>
<dbReference type="GO" id="GO:0003824">
    <property type="term" value="F:catalytic activity"/>
    <property type="evidence" value="ECO:0007669"/>
    <property type="project" value="InterPro"/>
</dbReference>
<dbReference type="Pfam" id="PF01063">
    <property type="entry name" value="Aminotran_4"/>
    <property type="match status" value="1"/>
</dbReference>
<dbReference type="Proteomes" id="UP001071478">
    <property type="component" value="Unassembled WGS sequence"/>
</dbReference>
<dbReference type="SUPFAM" id="SSF56752">
    <property type="entry name" value="D-aminoacid aminotransferase-like PLP-dependent enzymes"/>
    <property type="match status" value="1"/>
</dbReference>
<dbReference type="EMBL" id="JAPMKU010000003">
    <property type="protein sequence ID" value="MCX7468900.1"/>
    <property type="molecule type" value="Genomic_DNA"/>
</dbReference>
<dbReference type="RefSeq" id="WP_200252992.1">
    <property type="nucleotide sequence ID" value="NZ_JAENIQ020000003.1"/>
</dbReference>
<dbReference type="AlphaFoldDB" id="A0A9Q4CBE4"/>
<evidence type="ECO:0000313" key="3">
    <source>
        <dbReference type="Proteomes" id="UP001071478"/>
    </source>
</evidence>
<evidence type="ECO:0000313" key="4">
    <source>
        <dbReference type="Proteomes" id="UP001081709"/>
    </source>
</evidence>
<dbReference type="InterPro" id="IPR043132">
    <property type="entry name" value="BCAT-like_C"/>
</dbReference>
<gene>
    <name evidence="1" type="ORF">OS125_03240</name>
    <name evidence="2" type="ORF">OS129_08440</name>
</gene>
<sequence length="234" mass="24882">MSGTPRLVTSFRMIDGRVRCWGEHIRRLGPLLRDGDEALIRARLRDAGPGSFNPLVSVGAGGPQVLIRPDREVDDRVVVDAVGHRDLRRHPTVKGPDLDWLAGRLGVSRGRGAGEGLLLDDAGCVIEAVYSAVLMLGQGTATLLRHHRSLDSTTAAGVVGCLREAGWEVTERGTVRREELMCSPVWLLNAFSGVRAVTGWVTADGRGTAPDAVAAGPAGISGVSGWLMDHATEI</sequence>
<dbReference type="Gene3D" id="3.20.10.10">
    <property type="entry name" value="D-amino Acid Aminotransferase, subunit A, domain 2"/>
    <property type="match status" value="1"/>
</dbReference>
<keyword evidence="4" id="KW-1185">Reference proteome</keyword>
<organism evidence="2 3">
    <name type="scientific">Corynebacterium pygosceleis</name>
    <dbReference type="NCBI Taxonomy" id="2800406"/>
    <lineage>
        <taxon>Bacteria</taxon>
        <taxon>Bacillati</taxon>
        <taxon>Actinomycetota</taxon>
        <taxon>Actinomycetes</taxon>
        <taxon>Mycobacteriales</taxon>
        <taxon>Corynebacteriaceae</taxon>
        <taxon>Corynebacterium</taxon>
    </lineage>
</organism>
<protein>
    <recommendedName>
        <fullName evidence="5">4-amino-4-deoxychorismate lyase</fullName>
    </recommendedName>
</protein>
<evidence type="ECO:0008006" key="5">
    <source>
        <dbReference type="Google" id="ProtNLM"/>
    </source>
</evidence>
<name>A0A9Q4CBE4_9CORY</name>
<comment type="caution">
    <text evidence="2">The sequence shown here is derived from an EMBL/GenBank/DDBJ whole genome shotgun (WGS) entry which is preliminary data.</text>
</comment>